<sequence>MGDHEHEASQLHNVHEKSQRLNSYNGARIRSYASKADAASHSRREGSDDNGRGDHTHRFKDESPPPAGLSSDRCLNDFQTRKNSIYHSDVTKFRDDGRKIASNNSSSGAACKGSGDYKLSKMKIFHQGKAYCVYGDEEEARLRHEKLDDRDSTGRNQLHEIRMRNQSHFNIFNYQTTPKRETETVEDSQANPEVSSDCDEHYRRAKSARRSQSPEEPPKRHGKRSNSSSTSCTSPQAPENNHKWQLVTLGLGRISSDAMESQIEKIVRACNVNVVSVHLDRNIINHTCKGTGSVSFRHNGGTEGLEMVQSLLQKSGIVSTVTKVI</sequence>
<feature type="compositionally biased region" description="Low complexity" evidence="1">
    <location>
        <begin position="225"/>
        <end position="234"/>
    </location>
</feature>
<feature type="region of interest" description="Disordered" evidence="1">
    <location>
        <begin position="173"/>
        <end position="241"/>
    </location>
</feature>
<dbReference type="AlphaFoldDB" id="A0AAD9PNB2"/>
<evidence type="ECO:0000256" key="1">
    <source>
        <dbReference type="SAM" id="MobiDB-lite"/>
    </source>
</evidence>
<gene>
    <name evidence="2" type="ORF">BdWA1_000931</name>
</gene>
<dbReference type="RefSeq" id="XP_067804770.1">
    <property type="nucleotide sequence ID" value="XM_067945979.1"/>
</dbReference>
<evidence type="ECO:0000313" key="3">
    <source>
        <dbReference type="Proteomes" id="UP001214638"/>
    </source>
</evidence>
<organism evidence="2 3">
    <name type="scientific">Babesia duncani</name>
    <dbReference type="NCBI Taxonomy" id="323732"/>
    <lineage>
        <taxon>Eukaryota</taxon>
        <taxon>Sar</taxon>
        <taxon>Alveolata</taxon>
        <taxon>Apicomplexa</taxon>
        <taxon>Aconoidasida</taxon>
        <taxon>Piroplasmida</taxon>
        <taxon>Babesiidae</taxon>
        <taxon>Babesia</taxon>
    </lineage>
</organism>
<accession>A0AAD9PNB2</accession>
<keyword evidence="3" id="KW-1185">Reference proteome</keyword>
<dbReference type="Proteomes" id="UP001214638">
    <property type="component" value="Unassembled WGS sequence"/>
</dbReference>
<dbReference type="KEGG" id="bdw:94335229"/>
<reference evidence="2" key="1">
    <citation type="journal article" date="2023" name="Nat. Microbiol.">
        <title>Babesia duncani multi-omics identifies virulence factors and drug targets.</title>
        <authorList>
            <person name="Singh P."/>
            <person name="Lonardi S."/>
            <person name="Liang Q."/>
            <person name="Vydyam P."/>
            <person name="Khabirova E."/>
            <person name="Fang T."/>
            <person name="Gihaz S."/>
            <person name="Thekkiniath J."/>
            <person name="Munshi M."/>
            <person name="Abel S."/>
            <person name="Ciampossin L."/>
            <person name="Batugedara G."/>
            <person name="Gupta M."/>
            <person name="Lu X.M."/>
            <person name="Lenz T."/>
            <person name="Chakravarty S."/>
            <person name="Cornillot E."/>
            <person name="Hu Y."/>
            <person name="Ma W."/>
            <person name="Gonzalez L.M."/>
            <person name="Sanchez S."/>
            <person name="Estrada K."/>
            <person name="Sanchez-Flores A."/>
            <person name="Montero E."/>
            <person name="Harb O.S."/>
            <person name="Le Roch K.G."/>
            <person name="Mamoun C.B."/>
        </authorList>
    </citation>
    <scope>NUCLEOTIDE SEQUENCE</scope>
    <source>
        <strain evidence="2">WA1</strain>
    </source>
</reference>
<dbReference type="GeneID" id="94335229"/>
<comment type="caution">
    <text evidence="2">The sequence shown here is derived from an EMBL/GenBank/DDBJ whole genome shotgun (WGS) entry which is preliminary data.</text>
</comment>
<dbReference type="EMBL" id="JALLKP010000001">
    <property type="protein sequence ID" value="KAK2197928.1"/>
    <property type="molecule type" value="Genomic_DNA"/>
</dbReference>
<feature type="compositionally biased region" description="Basic and acidic residues" evidence="1">
    <location>
        <begin position="38"/>
        <end position="63"/>
    </location>
</feature>
<name>A0AAD9PNB2_9APIC</name>
<protein>
    <submittedName>
        <fullName evidence="2">Uncharacterized protein</fullName>
    </submittedName>
</protein>
<feature type="region of interest" description="Disordered" evidence="1">
    <location>
        <begin position="1"/>
        <end position="74"/>
    </location>
</feature>
<feature type="compositionally biased region" description="Basic and acidic residues" evidence="1">
    <location>
        <begin position="1"/>
        <end position="19"/>
    </location>
</feature>
<proteinExistence type="predicted"/>
<evidence type="ECO:0000313" key="2">
    <source>
        <dbReference type="EMBL" id="KAK2197928.1"/>
    </source>
</evidence>